<gene>
    <name evidence="5" type="primary">Cloa_03</name>
</gene>
<sequence>MRAILAAVVMFQALITGDCLLCEHCFNVHDSSCSGIFKQCPPGVTRCVKGLENNTVGSNTVLTAFKGCLNPSQNIACDRELSIKNSMVSFQISRTCCNSDFCNGGVVKVSAVKETPNGYKCEECFNDQSTDECTVTGKVQCIGKQTTCSSFYGTVARPGEPGRQYSGKACTTPDFCKFRLFNLPGTQASSYGLLCFPAEKL</sequence>
<dbReference type="PANTHER" id="PTHR20914:SF9">
    <property type="entry name" value="COILED, ISOFORM A"/>
    <property type="match status" value="1"/>
</dbReference>
<dbReference type="InterPro" id="IPR050918">
    <property type="entry name" value="CNF-like_PLA2_Inhibitor"/>
</dbReference>
<reference evidence="5" key="1">
    <citation type="journal article" date="2014" name="Mol. Biol. Evol.">
        <title>Origin and Diversification of a Salamander Sex Pheromone System.</title>
        <authorList>
            <person name="Janssenswillen S."/>
            <person name="Vandebergh W."/>
            <person name="Treer D."/>
            <person name="Willaert B."/>
            <person name="Maex M."/>
            <person name="Van Bocxlaer I."/>
            <person name="Bossuyt F."/>
        </authorList>
    </citation>
    <scope>NUCLEOTIDE SEQUENCE</scope>
    <source>
        <tissue evidence="5">Cloaca</tissue>
    </source>
</reference>
<keyword evidence="2" id="KW-0964">Secreted</keyword>
<dbReference type="Pfam" id="PF00021">
    <property type="entry name" value="UPAR_LY6"/>
    <property type="match status" value="2"/>
</dbReference>
<protein>
    <submittedName>
        <fullName evidence="5">Sodefrin-like factor beta isoform 03</fullName>
    </submittedName>
</protein>
<dbReference type="InterPro" id="IPR016054">
    <property type="entry name" value="LY6_UPA_recep-like"/>
</dbReference>
<feature type="domain" description="UPAR/Ly6" evidence="4">
    <location>
        <begin position="20"/>
        <end position="104"/>
    </location>
</feature>
<feature type="signal peptide" evidence="3">
    <location>
        <begin position="1"/>
        <end position="19"/>
    </location>
</feature>
<dbReference type="GO" id="GO:0005576">
    <property type="term" value="C:extracellular region"/>
    <property type="evidence" value="ECO:0007669"/>
    <property type="project" value="UniProtKB-SubCell"/>
</dbReference>
<comment type="subcellular location">
    <subcellularLocation>
        <location evidence="1">Secreted</location>
    </subcellularLocation>
</comment>
<dbReference type="Gene3D" id="2.10.60.10">
    <property type="entry name" value="CD59"/>
    <property type="match status" value="2"/>
</dbReference>
<name>A0A0A0QT13_PLEWA</name>
<dbReference type="PANTHER" id="PTHR20914">
    <property type="entry name" value="LY6/PLAUR DOMAIN-CONTAINING PROTEIN 8"/>
    <property type="match status" value="1"/>
</dbReference>
<evidence type="ECO:0000256" key="2">
    <source>
        <dbReference type="ARBA" id="ARBA00022525"/>
    </source>
</evidence>
<organism evidence="5">
    <name type="scientific">Pleurodeles waltl</name>
    <name type="common">Iberian ribbed newt</name>
    <dbReference type="NCBI Taxonomy" id="8319"/>
    <lineage>
        <taxon>Eukaryota</taxon>
        <taxon>Metazoa</taxon>
        <taxon>Chordata</taxon>
        <taxon>Craniata</taxon>
        <taxon>Vertebrata</taxon>
        <taxon>Euteleostomi</taxon>
        <taxon>Amphibia</taxon>
        <taxon>Batrachia</taxon>
        <taxon>Caudata</taxon>
        <taxon>Salamandroidea</taxon>
        <taxon>Salamandridae</taxon>
        <taxon>Pleurodelinae</taxon>
        <taxon>Pleurodeles</taxon>
    </lineage>
</organism>
<proteinExistence type="evidence at transcript level"/>
<evidence type="ECO:0000313" key="5">
    <source>
        <dbReference type="EMBL" id="AIT39261.1"/>
    </source>
</evidence>
<evidence type="ECO:0000256" key="3">
    <source>
        <dbReference type="SAM" id="SignalP"/>
    </source>
</evidence>
<feature type="chain" id="PRO_5001968885" evidence="3">
    <location>
        <begin position="20"/>
        <end position="201"/>
    </location>
</feature>
<dbReference type="AlphaFoldDB" id="A0A0A0QT13"/>
<dbReference type="EMBL" id="KM463924">
    <property type="protein sequence ID" value="AIT39261.1"/>
    <property type="molecule type" value="mRNA"/>
</dbReference>
<dbReference type="InterPro" id="IPR045860">
    <property type="entry name" value="Snake_toxin-like_sf"/>
</dbReference>
<keyword evidence="3" id="KW-0732">Signal</keyword>
<evidence type="ECO:0000256" key="1">
    <source>
        <dbReference type="ARBA" id="ARBA00004613"/>
    </source>
</evidence>
<feature type="domain" description="UPAR/Ly6" evidence="4">
    <location>
        <begin position="118"/>
        <end position="177"/>
    </location>
</feature>
<accession>A0A0A0QT13</accession>
<dbReference type="SUPFAM" id="SSF57302">
    <property type="entry name" value="Snake toxin-like"/>
    <property type="match status" value="2"/>
</dbReference>
<evidence type="ECO:0000259" key="4">
    <source>
        <dbReference type="Pfam" id="PF00021"/>
    </source>
</evidence>